<keyword evidence="4" id="KW-1185">Reference proteome</keyword>
<name>A0AAW4MSQ4_9FIRM</name>
<accession>A0AAW4MSQ4</accession>
<dbReference type="Proteomes" id="UP001196408">
    <property type="component" value="Unassembled WGS sequence"/>
</dbReference>
<evidence type="ECO:0000313" key="3">
    <source>
        <dbReference type="Proteomes" id="UP001196408"/>
    </source>
</evidence>
<dbReference type="EMBL" id="JAHOEL010000061">
    <property type="protein sequence ID" value="MBV3393305.1"/>
    <property type="molecule type" value="Genomic_DNA"/>
</dbReference>
<dbReference type="AlphaFoldDB" id="A0AAW4MSQ4"/>
<dbReference type="EMBL" id="JAHOEF010000064">
    <property type="protein sequence ID" value="MBV3383313.1"/>
    <property type="molecule type" value="Genomic_DNA"/>
</dbReference>
<sequence>MENDKPRLSLDEQIQHLKDKGILFNIMDEESAKQYLKYNNNYYKLTSFRKNYDKHPGGENEGKYINLEFAYLVDVSIIDMRLRYRQYEMTRRKQKK</sequence>
<protein>
    <submittedName>
        <fullName evidence="1">Abi family protein</fullName>
    </submittedName>
</protein>
<comment type="caution">
    <text evidence="1">The sequence shown here is derived from an EMBL/GenBank/DDBJ whole genome shotgun (WGS) entry which is preliminary data.</text>
</comment>
<evidence type="ECO:0000313" key="2">
    <source>
        <dbReference type="EMBL" id="MBV3393305.1"/>
    </source>
</evidence>
<organism evidence="1 3">
    <name type="scientific">Catenibacterium mitsuokai</name>
    <dbReference type="NCBI Taxonomy" id="100886"/>
    <lineage>
        <taxon>Bacteria</taxon>
        <taxon>Bacillati</taxon>
        <taxon>Bacillota</taxon>
        <taxon>Erysipelotrichia</taxon>
        <taxon>Erysipelotrichales</taxon>
        <taxon>Coprobacillaceae</taxon>
        <taxon>Catenibacterium</taxon>
    </lineage>
</organism>
<evidence type="ECO:0000313" key="1">
    <source>
        <dbReference type="EMBL" id="MBV3383313.1"/>
    </source>
</evidence>
<proteinExistence type="predicted"/>
<reference evidence="1 4" key="1">
    <citation type="submission" date="2021-06" db="EMBL/GenBank/DDBJ databases">
        <title>Collection of gut derived symbiotic bacterial strains cultured from healthy donors.</title>
        <authorList>
            <person name="Lin H."/>
            <person name="Littmann E."/>
            <person name="Pamer E.G."/>
        </authorList>
    </citation>
    <scope>NUCLEOTIDE SEQUENCE</scope>
    <source>
        <strain evidence="2 4">MSK.21.70</strain>
        <strain evidence="1">MSK.21.82</strain>
    </source>
</reference>
<evidence type="ECO:0000313" key="4">
    <source>
        <dbReference type="Proteomes" id="UP001197492"/>
    </source>
</evidence>
<dbReference type="Proteomes" id="UP001197492">
    <property type="component" value="Unassembled WGS sequence"/>
</dbReference>
<dbReference type="RefSeq" id="WP_217748035.1">
    <property type="nucleotide sequence ID" value="NZ_JAHOEB010000064.1"/>
</dbReference>
<gene>
    <name evidence="1" type="ORF">KSV97_08805</name>
    <name evidence="2" type="ORF">KSW06_08575</name>
</gene>